<feature type="domain" description="Glycine dehydrogenase C-terminal" evidence="2">
    <location>
        <begin position="15"/>
        <end position="136"/>
    </location>
</feature>
<comment type="caution">
    <text evidence="3">The sequence shown here is derived from an EMBL/GenBank/DDBJ whole genome shotgun (WGS) entry which is preliminary data.</text>
</comment>
<evidence type="ECO:0000313" key="3">
    <source>
        <dbReference type="EMBL" id="CCQ56428.1"/>
    </source>
</evidence>
<dbReference type="GO" id="GO:0004375">
    <property type="term" value="F:glycine dehydrogenase (decarboxylating) activity"/>
    <property type="evidence" value="ECO:0007669"/>
    <property type="project" value="UniProtKB-EC"/>
</dbReference>
<reference evidence="3 4" key="2">
    <citation type="submission" date="2013-09" db="EMBL/GenBank/DDBJ databases">
        <title>Whole genome comparison of six Crocosphaera watsonii strains with differing phenotypes.</title>
        <authorList>
            <person name="Bench S.R."/>
            <person name="Heller P."/>
            <person name="Frank I."/>
            <person name="Arciniega M."/>
            <person name="Shilova I.N."/>
            <person name="Zehr J.P."/>
        </authorList>
    </citation>
    <scope>NUCLEOTIDE SEQUENCE [LARGE SCALE GENOMIC DNA]</scope>
    <source>
        <strain evidence="3 4">WH 0005</strain>
    </source>
</reference>
<dbReference type="Gene3D" id="3.90.1150.10">
    <property type="entry name" value="Aspartate Aminotransferase, domain 1"/>
    <property type="match status" value="1"/>
</dbReference>
<dbReference type="GO" id="GO:0030170">
    <property type="term" value="F:pyridoxal phosphate binding"/>
    <property type="evidence" value="ECO:0007669"/>
    <property type="project" value="TreeGrafter"/>
</dbReference>
<dbReference type="GO" id="GO:0005829">
    <property type="term" value="C:cytosol"/>
    <property type="evidence" value="ECO:0007669"/>
    <property type="project" value="TreeGrafter"/>
</dbReference>
<dbReference type="InterPro" id="IPR015424">
    <property type="entry name" value="PyrdxlP-dep_Trfase"/>
</dbReference>
<accession>T2ITU0</accession>
<sequence length="196" mass="21876">MDVHRYDGEKGLTEATKVAILNANYMASRLADYYPILFKGASGCVAHECIIDLRPLKNQAEVGVDDIAKRLMDFGFHAPTVSWPVGGTMMVEPTESEDLAELDRFCDAMITIHQEAQAIADGTIDPANNPLKNAPHTAEMVICQEWDRPYSREKAAYPASWSKEHKFWPTVGRIDNAYGDRNLVCSCEGMDAYKED</sequence>
<name>T2ITU0_CROWT</name>
<dbReference type="Pfam" id="PF21478">
    <property type="entry name" value="GcvP2_C"/>
    <property type="match status" value="1"/>
</dbReference>
<dbReference type="InterPro" id="IPR015422">
    <property type="entry name" value="PyrdxlP-dep_Trfase_small"/>
</dbReference>
<dbReference type="SUPFAM" id="SSF53383">
    <property type="entry name" value="PLP-dependent transferases"/>
    <property type="match status" value="1"/>
</dbReference>
<dbReference type="EMBL" id="CAQL01000632">
    <property type="protein sequence ID" value="CCQ56428.1"/>
    <property type="molecule type" value="Genomic_DNA"/>
</dbReference>
<gene>
    <name evidence="3" type="ORF">CWATWH0005_5559</name>
</gene>
<dbReference type="Proteomes" id="UP000017981">
    <property type="component" value="Unassembled WGS sequence"/>
</dbReference>
<dbReference type="InterPro" id="IPR020581">
    <property type="entry name" value="GDC_P"/>
</dbReference>
<evidence type="ECO:0000259" key="2">
    <source>
        <dbReference type="Pfam" id="PF21478"/>
    </source>
</evidence>
<dbReference type="AlphaFoldDB" id="T2ITU0"/>
<evidence type="ECO:0000313" key="4">
    <source>
        <dbReference type="Proteomes" id="UP000017981"/>
    </source>
</evidence>
<keyword evidence="1" id="KW-0663">Pyridoxal phosphate</keyword>
<dbReference type="InterPro" id="IPR049316">
    <property type="entry name" value="GDC-P_C"/>
</dbReference>
<keyword evidence="3" id="KW-0560">Oxidoreductase</keyword>
<dbReference type="PANTHER" id="PTHR11773">
    <property type="entry name" value="GLYCINE DEHYDROGENASE, DECARBOXYLATING"/>
    <property type="match status" value="1"/>
</dbReference>
<dbReference type="FunFam" id="3.90.1150.10:FF:000007">
    <property type="entry name" value="Glycine dehydrogenase (decarboxylating), mitochondrial"/>
    <property type="match status" value="1"/>
</dbReference>
<dbReference type="EC" id="1.4.4.2" evidence="3"/>
<organism evidence="3 4">
    <name type="scientific">Crocosphaera watsonii WH 0005</name>
    <dbReference type="NCBI Taxonomy" id="423472"/>
    <lineage>
        <taxon>Bacteria</taxon>
        <taxon>Bacillati</taxon>
        <taxon>Cyanobacteriota</taxon>
        <taxon>Cyanophyceae</taxon>
        <taxon>Oscillatoriophycideae</taxon>
        <taxon>Chroococcales</taxon>
        <taxon>Aphanothecaceae</taxon>
        <taxon>Crocosphaera</taxon>
    </lineage>
</organism>
<proteinExistence type="predicted"/>
<dbReference type="GO" id="GO:0016594">
    <property type="term" value="F:glycine binding"/>
    <property type="evidence" value="ECO:0007669"/>
    <property type="project" value="TreeGrafter"/>
</dbReference>
<dbReference type="GO" id="GO:0005960">
    <property type="term" value="C:glycine cleavage complex"/>
    <property type="evidence" value="ECO:0007669"/>
    <property type="project" value="TreeGrafter"/>
</dbReference>
<dbReference type="GO" id="GO:0019464">
    <property type="term" value="P:glycine decarboxylation via glycine cleavage system"/>
    <property type="evidence" value="ECO:0007669"/>
    <property type="project" value="TreeGrafter"/>
</dbReference>
<protein>
    <submittedName>
        <fullName evidence="3">Glycine dehydrogenase [decarboxylating] (Glycine cleavage system P protein)</fullName>
        <ecNumber evidence="3">1.4.4.2</ecNumber>
    </submittedName>
</protein>
<dbReference type="PANTHER" id="PTHR11773:SF1">
    <property type="entry name" value="GLYCINE DEHYDROGENASE (DECARBOXYLATING), MITOCHONDRIAL"/>
    <property type="match status" value="1"/>
</dbReference>
<reference evidence="3 4" key="1">
    <citation type="submission" date="2013-01" db="EMBL/GenBank/DDBJ databases">
        <authorList>
            <person name="Bench S."/>
        </authorList>
    </citation>
    <scope>NUCLEOTIDE SEQUENCE [LARGE SCALE GENOMIC DNA]</scope>
    <source>
        <strain evidence="3 4">WH 0005</strain>
    </source>
</reference>
<evidence type="ECO:0000256" key="1">
    <source>
        <dbReference type="ARBA" id="ARBA00022898"/>
    </source>
</evidence>